<feature type="domain" description="PNPLA" evidence="5">
    <location>
        <begin position="6"/>
        <end position="172"/>
    </location>
</feature>
<proteinExistence type="predicted"/>
<evidence type="ECO:0000313" key="6">
    <source>
        <dbReference type="EMBL" id="GEN57003.1"/>
    </source>
</evidence>
<dbReference type="PROSITE" id="PS51635">
    <property type="entry name" value="PNPLA"/>
    <property type="match status" value="1"/>
</dbReference>
<organism evidence="6 7">
    <name type="scientific">Halolactibacillus alkaliphilus</name>
    <dbReference type="NCBI Taxonomy" id="442899"/>
    <lineage>
        <taxon>Bacteria</taxon>
        <taxon>Bacillati</taxon>
        <taxon>Bacillota</taxon>
        <taxon>Bacilli</taxon>
        <taxon>Bacillales</taxon>
        <taxon>Bacillaceae</taxon>
        <taxon>Halolactibacillus</taxon>
    </lineage>
</organism>
<feature type="short sequence motif" description="GXSXG" evidence="4">
    <location>
        <begin position="37"/>
        <end position="41"/>
    </location>
</feature>
<dbReference type="InterPro" id="IPR045943">
    <property type="entry name" value="DUF6363"/>
</dbReference>
<dbReference type="CDD" id="cd07208">
    <property type="entry name" value="Pat_hypo_Ecoli_yjju_like"/>
    <property type="match status" value="1"/>
</dbReference>
<comment type="caution">
    <text evidence="6">The sequence shown here is derived from an EMBL/GenBank/DDBJ whole genome shotgun (WGS) entry which is preliminary data.</text>
</comment>
<dbReference type="PANTHER" id="PTHR14226">
    <property type="entry name" value="NEUROPATHY TARGET ESTERASE/SWISS CHEESE D.MELANOGASTER"/>
    <property type="match status" value="1"/>
</dbReference>
<keyword evidence="1 4" id="KW-0378">Hydrolase</keyword>
<reference evidence="6 7" key="1">
    <citation type="submission" date="2019-07" db="EMBL/GenBank/DDBJ databases">
        <title>Whole genome shotgun sequence of Halolactibacillus alkaliphilus NBRC 103919.</title>
        <authorList>
            <person name="Hosoyama A."/>
            <person name="Uohara A."/>
            <person name="Ohji S."/>
            <person name="Ichikawa N."/>
        </authorList>
    </citation>
    <scope>NUCLEOTIDE SEQUENCE [LARGE SCALE GENOMIC DNA]</scope>
    <source>
        <strain evidence="6 7">NBRC 103919</strain>
    </source>
</reference>
<dbReference type="InterPro" id="IPR002641">
    <property type="entry name" value="PNPLA_dom"/>
</dbReference>
<dbReference type="PANTHER" id="PTHR14226:SF25">
    <property type="entry name" value="PHOSPHOESTERASE"/>
    <property type="match status" value="1"/>
</dbReference>
<feature type="short sequence motif" description="GXGXXG" evidence="4">
    <location>
        <begin position="10"/>
        <end position="15"/>
    </location>
</feature>
<dbReference type="OrthoDB" id="9802424at2"/>
<dbReference type="Pfam" id="PF19890">
    <property type="entry name" value="DUF6363"/>
    <property type="match status" value="1"/>
</dbReference>
<dbReference type="GO" id="GO:0016787">
    <property type="term" value="F:hydrolase activity"/>
    <property type="evidence" value="ECO:0007669"/>
    <property type="project" value="UniProtKB-UniRule"/>
</dbReference>
<evidence type="ECO:0000256" key="4">
    <source>
        <dbReference type="PROSITE-ProRule" id="PRU01161"/>
    </source>
</evidence>
<gene>
    <name evidence="6" type="ORF">HAL01_14670</name>
</gene>
<evidence type="ECO:0000256" key="2">
    <source>
        <dbReference type="ARBA" id="ARBA00022963"/>
    </source>
</evidence>
<evidence type="ECO:0000256" key="3">
    <source>
        <dbReference type="ARBA" id="ARBA00023098"/>
    </source>
</evidence>
<dbReference type="AlphaFoldDB" id="A0A511X249"/>
<dbReference type="InterPro" id="IPR016035">
    <property type="entry name" value="Acyl_Trfase/lysoPLipase"/>
</dbReference>
<dbReference type="EMBL" id="BJYE01000016">
    <property type="protein sequence ID" value="GEN57003.1"/>
    <property type="molecule type" value="Genomic_DNA"/>
</dbReference>
<keyword evidence="3 4" id="KW-0443">Lipid metabolism</keyword>
<dbReference type="STRING" id="442899.SAMN05720591_11637"/>
<evidence type="ECO:0000256" key="1">
    <source>
        <dbReference type="ARBA" id="ARBA00022801"/>
    </source>
</evidence>
<name>A0A511X249_9BACI</name>
<accession>A0A511X249</accession>
<dbReference type="Proteomes" id="UP000321400">
    <property type="component" value="Unassembled WGS sequence"/>
</dbReference>
<sequence>MKQTSLVLEGGGMRGVFSSGVLDYMMTEDLYFPYVIGVSAGACNALSYLSRQPDRSRYINVNFANDSRYINMGNVFKGKGMFNMDFLFNEIANELVPFDFKTFHDIDERFVIPTTDCETGDVRYFDNRQEADVFTAVQASSSLPLVGVPVKLAGYTLLDGGIADPIPIQKAIEDGYKRHVVVLTRPKGYRKKPFRAKLTSKLVYREYPQLVEAMLKRHEIYNQTLDQLEALEEQGDVFIIRPKGHEQVKRAEKDPKKLNMLHEAGVAAAKHQTPLLKDWLTHSLPVKVY</sequence>
<keyword evidence="7" id="KW-1185">Reference proteome</keyword>
<dbReference type="InterPro" id="IPR037483">
    <property type="entry name" value="YjjU-like"/>
</dbReference>
<dbReference type="RefSeq" id="WP_089801958.1">
    <property type="nucleotide sequence ID" value="NZ_BJYE01000016.1"/>
</dbReference>
<dbReference type="SUPFAM" id="SSF52151">
    <property type="entry name" value="FabD/lysophospholipase-like"/>
    <property type="match status" value="1"/>
</dbReference>
<feature type="active site" description="Nucleophile" evidence="4">
    <location>
        <position position="39"/>
    </location>
</feature>
<keyword evidence="2 4" id="KW-0442">Lipid degradation</keyword>
<dbReference type="Gene3D" id="3.40.1090.10">
    <property type="entry name" value="Cytosolic phospholipase A2 catalytic domain"/>
    <property type="match status" value="2"/>
</dbReference>
<dbReference type="Pfam" id="PF01734">
    <property type="entry name" value="Patatin"/>
    <property type="match status" value="1"/>
</dbReference>
<evidence type="ECO:0000259" key="5">
    <source>
        <dbReference type="PROSITE" id="PS51635"/>
    </source>
</evidence>
<feature type="active site" description="Proton acceptor" evidence="4">
    <location>
        <position position="159"/>
    </location>
</feature>
<dbReference type="GO" id="GO:0016042">
    <property type="term" value="P:lipid catabolic process"/>
    <property type="evidence" value="ECO:0007669"/>
    <property type="project" value="UniProtKB-UniRule"/>
</dbReference>
<protein>
    <submittedName>
        <fullName evidence="6">Patatin family protein</fullName>
    </submittedName>
</protein>
<dbReference type="InterPro" id="IPR050301">
    <property type="entry name" value="NTE"/>
</dbReference>
<evidence type="ECO:0000313" key="7">
    <source>
        <dbReference type="Proteomes" id="UP000321400"/>
    </source>
</evidence>
<feature type="short sequence motif" description="DGA/G" evidence="4">
    <location>
        <begin position="159"/>
        <end position="161"/>
    </location>
</feature>